<dbReference type="PANTHER" id="PTHR42718:SF46">
    <property type="entry name" value="BLR6921 PROTEIN"/>
    <property type="match status" value="1"/>
</dbReference>
<feature type="transmembrane region" description="Helical" evidence="7">
    <location>
        <begin position="461"/>
        <end position="480"/>
    </location>
</feature>
<dbReference type="PROSITE" id="PS50850">
    <property type="entry name" value="MFS"/>
    <property type="match status" value="1"/>
</dbReference>
<evidence type="ECO:0000256" key="7">
    <source>
        <dbReference type="SAM" id="Phobius"/>
    </source>
</evidence>
<dbReference type="PROSITE" id="PS00216">
    <property type="entry name" value="SUGAR_TRANSPORT_1"/>
    <property type="match status" value="1"/>
</dbReference>
<feature type="transmembrane region" description="Helical" evidence="7">
    <location>
        <begin position="347"/>
        <end position="365"/>
    </location>
</feature>
<keyword evidence="3" id="KW-1003">Cell membrane</keyword>
<dbReference type="InterPro" id="IPR011701">
    <property type="entry name" value="MFS"/>
</dbReference>
<keyword evidence="5 7" id="KW-1133">Transmembrane helix</keyword>
<feature type="transmembrane region" description="Helical" evidence="7">
    <location>
        <begin position="152"/>
        <end position="173"/>
    </location>
</feature>
<dbReference type="CDD" id="cd17321">
    <property type="entry name" value="MFS_MMR_MDR_like"/>
    <property type="match status" value="1"/>
</dbReference>
<feature type="transmembrane region" description="Helical" evidence="7">
    <location>
        <begin position="179"/>
        <end position="201"/>
    </location>
</feature>
<name>A0A2P4UFG3_9ACTN</name>
<gene>
    <name evidence="9" type="primary">efpA_3</name>
    <name evidence="9" type="ORF">BTM25_23930</name>
</gene>
<dbReference type="EMBL" id="MTBP01000002">
    <property type="protein sequence ID" value="POM23771.1"/>
    <property type="molecule type" value="Genomic_DNA"/>
</dbReference>
<keyword evidence="4 7" id="KW-0812">Transmembrane</keyword>
<keyword evidence="2" id="KW-0813">Transport</keyword>
<dbReference type="InterPro" id="IPR020846">
    <property type="entry name" value="MFS_dom"/>
</dbReference>
<evidence type="ECO:0000256" key="3">
    <source>
        <dbReference type="ARBA" id="ARBA00022475"/>
    </source>
</evidence>
<evidence type="ECO:0000256" key="6">
    <source>
        <dbReference type="ARBA" id="ARBA00023136"/>
    </source>
</evidence>
<dbReference type="InterPro" id="IPR036259">
    <property type="entry name" value="MFS_trans_sf"/>
</dbReference>
<comment type="caution">
    <text evidence="9">The sequence shown here is derived from an EMBL/GenBank/DDBJ whole genome shotgun (WGS) entry which is preliminary data.</text>
</comment>
<feature type="transmembrane region" description="Helical" evidence="7">
    <location>
        <begin position="92"/>
        <end position="110"/>
    </location>
</feature>
<reference evidence="9 10" key="1">
    <citation type="journal article" date="2017" name="Chemistry">
        <title>Isolation, Biosynthesis and Chemical Modifications of Rubterolones A-F: Rare Tropolone Alkaloids from Actinomadura sp. 5-2.</title>
        <authorList>
            <person name="Guo H."/>
            <person name="Benndorf R."/>
            <person name="Leichnitz D."/>
            <person name="Klassen J.L."/>
            <person name="Vollmers J."/>
            <person name="Gorls H."/>
            <person name="Steinacker M."/>
            <person name="Weigel C."/>
            <person name="Dahse H.M."/>
            <person name="Kaster A.K."/>
            <person name="de Beer Z.W."/>
            <person name="Poulsen M."/>
            <person name="Beemelmanns C."/>
        </authorList>
    </citation>
    <scope>NUCLEOTIDE SEQUENCE [LARGE SCALE GENOMIC DNA]</scope>
    <source>
        <strain evidence="9 10">5-2</strain>
    </source>
</reference>
<feature type="transmembrane region" description="Helical" evidence="7">
    <location>
        <begin position="371"/>
        <end position="393"/>
    </location>
</feature>
<feature type="transmembrane region" description="Helical" evidence="7">
    <location>
        <begin position="318"/>
        <end position="335"/>
    </location>
</feature>
<evidence type="ECO:0000256" key="5">
    <source>
        <dbReference type="ARBA" id="ARBA00022989"/>
    </source>
</evidence>
<dbReference type="Gene3D" id="1.20.1720.10">
    <property type="entry name" value="Multidrug resistance protein D"/>
    <property type="match status" value="1"/>
</dbReference>
<dbReference type="InterPro" id="IPR004638">
    <property type="entry name" value="EmrB-like"/>
</dbReference>
<feature type="transmembrane region" description="Helical" evidence="7">
    <location>
        <begin position="283"/>
        <end position="306"/>
    </location>
</feature>
<dbReference type="Gene3D" id="1.20.1250.20">
    <property type="entry name" value="MFS general substrate transporter like domains"/>
    <property type="match status" value="1"/>
</dbReference>
<keyword evidence="6 7" id="KW-0472">Membrane</keyword>
<dbReference type="PRINTS" id="PR01036">
    <property type="entry name" value="TCRTETB"/>
</dbReference>
<dbReference type="PANTHER" id="PTHR42718">
    <property type="entry name" value="MAJOR FACILITATOR SUPERFAMILY MULTIDRUG TRANSPORTER MFSC"/>
    <property type="match status" value="1"/>
</dbReference>
<dbReference type="PROSITE" id="PS00782">
    <property type="entry name" value="TFIIB"/>
    <property type="match status" value="1"/>
</dbReference>
<feature type="transmembrane region" description="Helical" evidence="7">
    <location>
        <begin position="122"/>
        <end position="140"/>
    </location>
</feature>
<sequence length="494" mass="51138">MASPETPALKPPRTSAPGRVYKPGIVLAFICVAQFMVFLDVTVVNVALAHIQKSLDMAETDLQYIVTAYGTVLGGFLLLGGRLADVVGRRRMLQIGLFLFAASSLVAGVSQSPGVLIGARGFQGLGSALIAPAALSILTSTFKEGPERTRALGIWGALTGLASVAGVLLGGILTQGPGWRWIFFINVPIGIIAVLLAPLLAPESRDTERRHRIDVTGAILLTTGLLLLIYTLNETVNRGWGDGRTIGGLAGAAVLLAAFLIVEGRTKEPLMPLGIFRNTAMRTANLATVLLFGSTVTLFFFASLFMQVVLGYSALKTGLAYVPLALVVAIAAGIASTLTTKIAAKPVMLTGMFLSAAGLVMLARLPKDGSYLTHVLPAFIVAGAGLGASFVTLQVAAFIGVRQHEAGLAAGLINTSQEGGGALGVAVVATAAFAKIKDLRDAAAGNADRIKDAQASGFHEAFVIGAGFAVTALVLALVLLPMMRASERPDTVIG</sequence>
<organism evidence="9 10">
    <name type="scientific">Actinomadura rubteroloni</name>
    <dbReference type="NCBI Taxonomy" id="1926885"/>
    <lineage>
        <taxon>Bacteria</taxon>
        <taxon>Bacillati</taxon>
        <taxon>Actinomycetota</taxon>
        <taxon>Actinomycetes</taxon>
        <taxon>Streptosporangiales</taxon>
        <taxon>Thermomonosporaceae</taxon>
        <taxon>Actinomadura</taxon>
    </lineage>
</organism>
<protein>
    <submittedName>
        <fullName evidence="9">Putative MFS-type transporter EfpA</fullName>
    </submittedName>
</protein>
<dbReference type="AlphaFoldDB" id="A0A2P4UFG3"/>
<evidence type="ECO:0000256" key="2">
    <source>
        <dbReference type="ARBA" id="ARBA00022448"/>
    </source>
</evidence>
<dbReference type="NCBIfam" id="TIGR00711">
    <property type="entry name" value="efflux_EmrB"/>
    <property type="match status" value="1"/>
</dbReference>
<feature type="transmembrane region" description="Helical" evidence="7">
    <location>
        <begin position="25"/>
        <end position="50"/>
    </location>
</feature>
<evidence type="ECO:0000259" key="8">
    <source>
        <dbReference type="PROSITE" id="PS50850"/>
    </source>
</evidence>
<dbReference type="InterPro" id="IPR005829">
    <property type="entry name" value="Sugar_transporter_CS"/>
</dbReference>
<proteinExistence type="predicted"/>
<evidence type="ECO:0000313" key="10">
    <source>
        <dbReference type="Proteomes" id="UP000242367"/>
    </source>
</evidence>
<feature type="transmembrane region" description="Helical" evidence="7">
    <location>
        <begin position="244"/>
        <end position="262"/>
    </location>
</feature>
<dbReference type="GO" id="GO:0022857">
    <property type="term" value="F:transmembrane transporter activity"/>
    <property type="evidence" value="ECO:0007669"/>
    <property type="project" value="InterPro"/>
</dbReference>
<keyword evidence="10" id="KW-1185">Reference proteome</keyword>
<feature type="transmembrane region" description="Helical" evidence="7">
    <location>
        <begin position="213"/>
        <end position="232"/>
    </location>
</feature>
<dbReference type="SUPFAM" id="SSF103473">
    <property type="entry name" value="MFS general substrate transporter"/>
    <property type="match status" value="1"/>
</dbReference>
<evidence type="ECO:0000256" key="4">
    <source>
        <dbReference type="ARBA" id="ARBA00022692"/>
    </source>
</evidence>
<dbReference type="Pfam" id="PF07690">
    <property type="entry name" value="MFS_1"/>
    <property type="match status" value="1"/>
</dbReference>
<dbReference type="InterPro" id="IPR023486">
    <property type="entry name" value="TFIIB_CS"/>
</dbReference>
<feature type="domain" description="Major facilitator superfamily (MFS) profile" evidence="8">
    <location>
        <begin position="26"/>
        <end position="484"/>
    </location>
</feature>
<dbReference type="RefSeq" id="WP_205648089.1">
    <property type="nucleotide sequence ID" value="NZ_MTBP01000002.1"/>
</dbReference>
<dbReference type="GO" id="GO:0005886">
    <property type="term" value="C:plasma membrane"/>
    <property type="evidence" value="ECO:0007669"/>
    <property type="project" value="UniProtKB-SubCell"/>
</dbReference>
<feature type="transmembrane region" description="Helical" evidence="7">
    <location>
        <begin position="62"/>
        <end position="80"/>
    </location>
</feature>
<accession>A0A2P4UFG3</accession>
<evidence type="ECO:0000313" key="9">
    <source>
        <dbReference type="EMBL" id="POM23771.1"/>
    </source>
</evidence>
<dbReference type="Proteomes" id="UP000242367">
    <property type="component" value="Unassembled WGS sequence"/>
</dbReference>
<evidence type="ECO:0000256" key="1">
    <source>
        <dbReference type="ARBA" id="ARBA00004651"/>
    </source>
</evidence>
<comment type="subcellular location">
    <subcellularLocation>
        <location evidence="1">Cell membrane</location>
        <topology evidence="1">Multi-pass membrane protein</topology>
    </subcellularLocation>
</comment>